<accession>A0A9R1XST0</accession>
<dbReference type="InterPro" id="IPR012334">
    <property type="entry name" value="Pectin_lyas_fold"/>
</dbReference>
<evidence type="ECO:0000256" key="3">
    <source>
        <dbReference type="ARBA" id="ARBA00007786"/>
    </source>
</evidence>
<feature type="signal peptide" evidence="13">
    <location>
        <begin position="1"/>
        <end position="50"/>
    </location>
</feature>
<dbReference type="FunFam" id="1.20.140.40:FF:000010">
    <property type="entry name" value="Pectinesterase"/>
    <property type="match status" value="1"/>
</dbReference>
<dbReference type="EC" id="3.1.1.11" evidence="4 12"/>
<gene>
    <name evidence="15" type="ORF">LSAT_V11C100016380</name>
</gene>
<evidence type="ECO:0000256" key="5">
    <source>
        <dbReference type="ARBA" id="ARBA00022801"/>
    </source>
</evidence>
<evidence type="ECO:0000256" key="1">
    <source>
        <dbReference type="ARBA" id="ARBA00005184"/>
    </source>
</evidence>
<evidence type="ECO:0000256" key="10">
    <source>
        <dbReference type="ARBA" id="ARBA00047928"/>
    </source>
</evidence>
<keyword evidence="9" id="KW-0961">Cell wall biogenesis/degradation</keyword>
<comment type="similarity">
    <text evidence="2">In the N-terminal section; belongs to the PMEI family.</text>
</comment>
<dbReference type="InterPro" id="IPR035513">
    <property type="entry name" value="Invertase/methylesterase_inhib"/>
</dbReference>
<keyword evidence="6 12" id="KW-0063">Aspartyl esterase</keyword>
<dbReference type="OrthoDB" id="1515587at2759"/>
<comment type="catalytic activity">
    <reaction evidence="10 12">
        <text>[(1-&gt;4)-alpha-D-galacturonosyl methyl ester](n) + n H2O = [(1-&gt;4)-alpha-D-galacturonosyl](n) + n methanol + n H(+)</text>
        <dbReference type="Rhea" id="RHEA:22380"/>
        <dbReference type="Rhea" id="RHEA-COMP:14570"/>
        <dbReference type="Rhea" id="RHEA-COMP:14573"/>
        <dbReference type="ChEBI" id="CHEBI:15377"/>
        <dbReference type="ChEBI" id="CHEBI:15378"/>
        <dbReference type="ChEBI" id="CHEBI:17790"/>
        <dbReference type="ChEBI" id="CHEBI:140522"/>
        <dbReference type="ChEBI" id="CHEBI:140523"/>
        <dbReference type="EC" id="3.1.1.11"/>
    </reaction>
</comment>
<dbReference type="InterPro" id="IPR011050">
    <property type="entry name" value="Pectin_lyase_fold/virulence"/>
</dbReference>
<name>A0A9R1XST0_LACSA</name>
<dbReference type="PROSITE" id="PS00503">
    <property type="entry name" value="PECTINESTERASE_2"/>
    <property type="match status" value="1"/>
</dbReference>
<dbReference type="SUPFAM" id="SSF101148">
    <property type="entry name" value="Plant invertase/pectin methylesterase inhibitor"/>
    <property type="match status" value="1"/>
</dbReference>
<evidence type="ECO:0000256" key="8">
    <source>
        <dbReference type="ARBA" id="ARBA00023180"/>
    </source>
</evidence>
<keyword evidence="8" id="KW-0325">Glycoprotein</keyword>
<evidence type="ECO:0000256" key="13">
    <source>
        <dbReference type="SAM" id="SignalP"/>
    </source>
</evidence>
<dbReference type="NCBIfam" id="TIGR01614">
    <property type="entry name" value="PME_inhib"/>
    <property type="match status" value="1"/>
</dbReference>
<evidence type="ECO:0000256" key="9">
    <source>
        <dbReference type="ARBA" id="ARBA00023316"/>
    </source>
</evidence>
<keyword evidence="7" id="KW-1015">Disulfide bond</keyword>
<organism evidence="15 16">
    <name type="scientific">Lactuca sativa</name>
    <name type="common">Garden lettuce</name>
    <dbReference type="NCBI Taxonomy" id="4236"/>
    <lineage>
        <taxon>Eukaryota</taxon>
        <taxon>Viridiplantae</taxon>
        <taxon>Streptophyta</taxon>
        <taxon>Embryophyta</taxon>
        <taxon>Tracheophyta</taxon>
        <taxon>Spermatophyta</taxon>
        <taxon>Magnoliopsida</taxon>
        <taxon>eudicotyledons</taxon>
        <taxon>Gunneridae</taxon>
        <taxon>Pentapetalae</taxon>
        <taxon>asterids</taxon>
        <taxon>campanulids</taxon>
        <taxon>Asterales</taxon>
        <taxon>Asteraceae</taxon>
        <taxon>Cichorioideae</taxon>
        <taxon>Cichorieae</taxon>
        <taxon>Lactucinae</taxon>
        <taxon>Lactuca</taxon>
    </lineage>
</organism>
<protein>
    <recommendedName>
        <fullName evidence="4 12">Pectinesterase</fullName>
        <ecNumber evidence="4 12">3.1.1.11</ecNumber>
    </recommendedName>
</protein>
<feature type="active site" evidence="11">
    <location>
        <position position="403"/>
    </location>
</feature>
<evidence type="ECO:0000256" key="2">
    <source>
        <dbReference type="ARBA" id="ARBA00006027"/>
    </source>
</evidence>
<evidence type="ECO:0000259" key="14">
    <source>
        <dbReference type="SMART" id="SM00856"/>
    </source>
</evidence>
<proteinExistence type="inferred from homology"/>
<dbReference type="GO" id="GO:0046910">
    <property type="term" value="F:pectinesterase inhibitor activity"/>
    <property type="evidence" value="ECO:0000318"/>
    <property type="project" value="GO_Central"/>
</dbReference>
<keyword evidence="16" id="KW-1185">Reference proteome</keyword>
<dbReference type="SUPFAM" id="SSF51126">
    <property type="entry name" value="Pectin lyase-like"/>
    <property type="match status" value="1"/>
</dbReference>
<dbReference type="PANTHER" id="PTHR31707">
    <property type="entry name" value="PECTINESTERASE"/>
    <property type="match status" value="1"/>
</dbReference>
<evidence type="ECO:0000256" key="6">
    <source>
        <dbReference type="ARBA" id="ARBA00023085"/>
    </source>
</evidence>
<comment type="pathway">
    <text evidence="1 12">Glycan metabolism; pectin degradation; 2-dehydro-3-deoxy-D-gluconate from pectin: step 1/5.</text>
</comment>
<feature type="chain" id="PRO_5040245202" description="Pectinesterase" evidence="13">
    <location>
        <begin position="51"/>
        <end position="566"/>
    </location>
</feature>
<dbReference type="GO" id="GO:0030599">
    <property type="term" value="F:pectinesterase activity"/>
    <property type="evidence" value="ECO:0000318"/>
    <property type="project" value="GO_Central"/>
</dbReference>
<dbReference type="FunFam" id="2.160.20.10:FF:000001">
    <property type="entry name" value="Pectinesterase"/>
    <property type="match status" value="1"/>
</dbReference>
<dbReference type="GO" id="GO:0045490">
    <property type="term" value="P:pectin catabolic process"/>
    <property type="evidence" value="ECO:0007669"/>
    <property type="project" value="UniProtKB-UniRule"/>
</dbReference>
<dbReference type="GO" id="GO:0042545">
    <property type="term" value="P:cell wall modification"/>
    <property type="evidence" value="ECO:0007669"/>
    <property type="project" value="UniProtKB-UniRule"/>
</dbReference>
<dbReference type="AlphaFoldDB" id="A0A9R1XST0"/>
<dbReference type="CDD" id="cd15798">
    <property type="entry name" value="PMEI-like_3"/>
    <property type="match status" value="1"/>
</dbReference>
<keyword evidence="13" id="KW-0732">Signal</keyword>
<evidence type="ECO:0000256" key="12">
    <source>
        <dbReference type="RuleBase" id="RU000589"/>
    </source>
</evidence>
<comment type="similarity">
    <text evidence="3">In the C-terminal section; belongs to the pectinesterase family.</text>
</comment>
<dbReference type="SMART" id="SM00856">
    <property type="entry name" value="PMEI"/>
    <property type="match status" value="1"/>
</dbReference>
<comment type="caution">
    <text evidence="15">The sequence shown here is derived from an EMBL/GenBank/DDBJ whole genome shotgun (WGS) entry which is preliminary data.</text>
</comment>
<keyword evidence="5 12" id="KW-0378">Hydrolase</keyword>
<dbReference type="Pfam" id="PF01095">
    <property type="entry name" value="Pectinesterase"/>
    <property type="match status" value="1"/>
</dbReference>
<evidence type="ECO:0000256" key="7">
    <source>
        <dbReference type="ARBA" id="ARBA00023157"/>
    </source>
</evidence>
<dbReference type="Gene3D" id="1.20.140.40">
    <property type="entry name" value="Invertase/pectin methylesterase inhibitor family protein"/>
    <property type="match status" value="1"/>
</dbReference>
<reference evidence="15 16" key="1">
    <citation type="journal article" date="2017" name="Nat. Commun.">
        <title>Genome assembly with in vitro proximity ligation data and whole-genome triplication in lettuce.</title>
        <authorList>
            <person name="Reyes-Chin-Wo S."/>
            <person name="Wang Z."/>
            <person name="Yang X."/>
            <person name="Kozik A."/>
            <person name="Arikit S."/>
            <person name="Song C."/>
            <person name="Xia L."/>
            <person name="Froenicke L."/>
            <person name="Lavelle D.O."/>
            <person name="Truco M.J."/>
            <person name="Xia R."/>
            <person name="Zhu S."/>
            <person name="Xu C."/>
            <person name="Xu H."/>
            <person name="Xu X."/>
            <person name="Cox K."/>
            <person name="Korf I."/>
            <person name="Meyers B.C."/>
            <person name="Michelmore R.W."/>
        </authorList>
    </citation>
    <scope>NUCLEOTIDE SEQUENCE [LARGE SCALE GENOMIC DNA]</scope>
    <source>
        <strain evidence="16">cv. Salinas</strain>
        <tissue evidence="15">Seedlings</tissue>
    </source>
</reference>
<evidence type="ECO:0000256" key="4">
    <source>
        <dbReference type="ARBA" id="ARBA00013229"/>
    </source>
</evidence>
<dbReference type="InterPro" id="IPR033131">
    <property type="entry name" value="Pectinesterase_Asp_AS"/>
</dbReference>
<dbReference type="Pfam" id="PF04043">
    <property type="entry name" value="PMEI"/>
    <property type="match status" value="1"/>
</dbReference>
<sequence>MYIVHTSTHHHASSCSRMHLLTMSNSNSSNRNITLLLLIASIILTSHVHGTTPDSDIIKSSCITTLYPDICYSTLSTTKNLVTKKDVIQLAINKTKETIRGNFNAIKQLASTSNLKKRCKIALHDCLEMVAGTLEDLDMVIEELKAYPTKKSLRQQADDLKTLMSTTITYKETCLDDLFYDLDCKQLSKSIIQGHDLSGKMCSNILAMIKNMTDTDMAHKPESDVRNLKEEIWPEWLSTRDRKLFGLWGVEPNVTVAKDGKGNYTTVGAAVKAAPKKSKTRYLIKIAEGVYEENVEVPKNKPNLMFIGDGREKTIITGSKNVAGGGSTTWTSATVGAMGQGFLARDITFRNTAGPSGHQAVALRVGSDLSAFYRCSILAYQDTLYVTTGRQFFVNCMIVGTVDFIFGNAAVVFQFCDILAHRPNRKQRNMVTAQGRTDPNQNTGIVIQRSKIDATPELKEVQANFSTYLGRPWKKHSRTVVMRSTISDVIKPEGWHRWNKSSFALDTLYYREYRNVGLGADTSKRVNWTGWGVMKTKVEAIPFTVGSFINGWTWLMSTGFPFWPGW</sequence>
<dbReference type="Proteomes" id="UP000235145">
    <property type="component" value="Unassembled WGS sequence"/>
</dbReference>
<evidence type="ECO:0000313" key="16">
    <source>
        <dbReference type="Proteomes" id="UP000235145"/>
    </source>
</evidence>
<evidence type="ECO:0000256" key="11">
    <source>
        <dbReference type="PROSITE-ProRule" id="PRU10040"/>
    </source>
</evidence>
<dbReference type="InterPro" id="IPR000070">
    <property type="entry name" value="Pectinesterase_cat"/>
</dbReference>
<feature type="domain" description="Pectinesterase inhibitor" evidence="14">
    <location>
        <begin position="53"/>
        <end position="208"/>
    </location>
</feature>
<dbReference type="InterPro" id="IPR006501">
    <property type="entry name" value="Pectinesterase_inhib_dom"/>
</dbReference>
<dbReference type="Gene3D" id="2.160.20.10">
    <property type="entry name" value="Single-stranded right-handed beta-helix, Pectin lyase-like"/>
    <property type="match status" value="1"/>
</dbReference>
<dbReference type="EMBL" id="NBSK02000001">
    <property type="protein sequence ID" value="KAJ0224466.1"/>
    <property type="molecule type" value="Genomic_DNA"/>
</dbReference>
<evidence type="ECO:0000313" key="15">
    <source>
        <dbReference type="EMBL" id="KAJ0224466.1"/>
    </source>
</evidence>